<evidence type="ECO:0000259" key="12">
    <source>
        <dbReference type="Pfam" id="PF02767"/>
    </source>
</evidence>
<dbReference type="Proteomes" id="UP000009232">
    <property type="component" value="Chromosome"/>
</dbReference>
<evidence type="ECO:0000313" key="15">
    <source>
        <dbReference type="Proteomes" id="UP000009232"/>
    </source>
</evidence>
<feature type="domain" description="DNA polymerase III beta sliding clamp central" evidence="12">
    <location>
        <begin position="131"/>
        <end position="245"/>
    </location>
</feature>
<gene>
    <name evidence="14" type="ordered locus">Thicy_0002</name>
</gene>
<dbReference type="InterPro" id="IPR022637">
    <property type="entry name" value="DNA_polIII_beta_cen"/>
</dbReference>
<evidence type="ECO:0000256" key="1">
    <source>
        <dbReference type="ARBA" id="ARBA00004496"/>
    </source>
</evidence>
<keyword evidence="4 10" id="KW-0963">Cytoplasm</keyword>
<reference evidence="14 15" key="1">
    <citation type="submission" date="2011-05" db="EMBL/GenBank/DDBJ databases">
        <title>Complete sequence of Thioalkalimicrobium cyclicum ALM1.</title>
        <authorList>
            <consortium name="US DOE Joint Genome Institute"/>
            <person name="Lucas S."/>
            <person name="Han J."/>
            <person name="Lapidus A."/>
            <person name="Cheng J.-F."/>
            <person name="Goodwin L."/>
            <person name="Pitluck S."/>
            <person name="Peters L."/>
            <person name="Mikhailova N."/>
            <person name="Davenport K."/>
            <person name="Han C."/>
            <person name="Tapia R."/>
            <person name="Land M."/>
            <person name="Hauser L."/>
            <person name="Kyrpides N."/>
            <person name="Ivanova N."/>
            <person name="Pagani I."/>
            <person name="Kappler U."/>
            <person name="Woyke T."/>
        </authorList>
    </citation>
    <scope>NUCLEOTIDE SEQUENCE [LARGE SCALE GENOMIC DNA]</scope>
    <source>
        <strain evidence="15">DSM 14477 / JCM 11371 / ALM1</strain>
    </source>
</reference>
<dbReference type="PANTHER" id="PTHR30478:SF0">
    <property type="entry name" value="BETA SLIDING CLAMP"/>
    <property type="match status" value="1"/>
</dbReference>
<dbReference type="CDD" id="cd00140">
    <property type="entry name" value="beta_clamp"/>
    <property type="match status" value="1"/>
</dbReference>
<dbReference type="HOGENOM" id="CLU_038149_4_2_6"/>
<dbReference type="GO" id="GO:0009360">
    <property type="term" value="C:DNA polymerase III complex"/>
    <property type="evidence" value="ECO:0007669"/>
    <property type="project" value="InterPro"/>
</dbReference>
<dbReference type="STRING" id="717773.Thicy_0002"/>
<evidence type="ECO:0000259" key="13">
    <source>
        <dbReference type="Pfam" id="PF02768"/>
    </source>
</evidence>
<keyword evidence="5 10" id="KW-0808">Transferase</keyword>
<evidence type="ECO:0000256" key="3">
    <source>
        <dbReference type="ARBA" id="ARBA00021035"/>
    </source>
</evidence>
<dbReference type="OrthoDB" id="8421503at2"/>
<comment type="similarity">
    <text evidence="2 10">Belongs to the beta sliding clamp family.</text>
</comment>
<dbReference type="PIRSF" id="PIRSF000804">
    <property type="entry name" value="DNA_pol_III_b"/>
    <property type="match status" value="1"/>
</dbReference>
<dbReference type="SMART" id="SM00480">
    <property type="entry name" value="POL3Bc"/>
    <property type="match status" value="1"/>
</dbReference>
<keyword evidence="15" id="KW-1185">Reference proteome</keyword>
<dbReference type="NCBIfam" id="TIGR00663">
    <property type="entry name" value="dnan"/>
    <property type="match status" value="1"/>
</dbReference>
<dbReference type="EMBL" id="CP002776">
    <property type="protein sequence ID" value="AEG30778.1"/>
    <property type="molecule type" value="Genomic_DNA"/>
</dbReference>
<keyword evidence="8 10" id="KW-0239">DNA-directed DNA polymerase</keyword>
<dbReference type="GO" id="GO:0003677">
    <property type="term" value="F:DNA binding"/>
    <property type="evidence" value="ECO:0007669"/>
    <property type="project" value="UniProtKB-UniRule"/>
</dbReference>
<dbReference type="SUPFAM" id="SSF55979">
    <property type="entry name" value="DNA clamp"/>
    <property type="match status" value="3"/>
</dbReference>
<feature type="domain" description="DNA polymerase III beta sliding clamp C-terminal" evidence="13">
    <location>
        <begin position="247"/>
        <end position="368"/>
    </location>
</feature>
<evidence type="ECO:0000256" key="6">
    <source>
        <dbReference type="ARBA" id="ARBA00022695"/>
    </source>
</evidence>
<dbReference type="GO" id="GO:0003887">
    <property type="term" value="F:DNA-directed DNA polymerase activity"/>
    <property type="evidence" value="ECO:0007669"/>
    <property type="project" value="UniProtKB-UniRule"/>
</dbReference>
<feature type="domain" description="DNA polymerase III beta sliding clamp N-terminal" evidence="11">
    <location>
        <begin position="1"/>
        <end position="121"/>
    </location>
</feature>
<dbReference type="InterPro" id="IPR001001">
    <property type="entry name" value="DNA_polIII_beta"/>
</dbReference>
<dbReference type="Pfam" id="PF00712">
    <property type="entry name" value="DNA_pol3_beta"/>
    <property type="match status" value="1"/>
</dbReference>
<keyword evidence="9" id="KW-0238">DNA-binding</keyword>
<dbReference type="RefSeq" id="WP_013834567.1">
    <property type="nucleotide sequence ID" value="NC_015581.1"/>
</dbReference>
<dbReference type="Pfam" id="PF02767">
    <property type="entry name" value="DNA_pol3_beta_2"/>
    <property type="match status" value="1"/>
</dbReference>
<accession>F6DB38</accession>
<dbReference type="Gene3D" id="3.70.10.10">
    <property type="match status" value="1"/>
</dbReference>
<organism evidence="14 15">
    <name type="scientific">Thiomicrospira cyclica (strain DSM 14477 / JCM 11371 / ALM1)</name>
    <name type="common">Thioalkalimicrobium cyclicum</name>
    <dbReference type="NCBI Taxonomy" id="717773"/>
    <lineage>
        <taxon>Bacteria</taxon>
        <taxon>Pseudomonadati</taxon>
        <taxon>Pseudomonadota</taxon>
        <taxon>Gammaproteobacteria</taxon>
        <taxon>Thiotrichales</taxon>
        <taxon>Piscirickettsiaceae</taxon>
        <taxon>Thiomicrospira</taxon>
    </lineage>
</organism>
<evidence type="ECO:0000259" key="11">
    <source>
        <dbReference type="Pfam" id="PF00712"/>
    </source>
</evidence>
<evidence type="ECO:0000256" key="9">
    <source>
        <dbReference type="ARBA" id="ARBA00023125"/>
    </source>
</evidence>
<evidence type="ECO:0000313" key="14">
    <source>
        <dbReference type="EMBL" id="AEG30778.1"/>
    </source>
</evidence>
<dbReference type="GO" id="GO:0005737">
    <property type="term" value="C:cytoplasm"/>
    <property type="evidence" value="ECO:0007669"/>
    <property type="project" value="UniProtKB-SubCell"/>
</dbReference>
<evidence type="ECO:0000256" key="7">
    <source>
        <dbReference type="ARBA" id="ARBA00022705"/>
    </source>
</evidence>
<dbReference type="eggNOG" id="COG0592">
    <property type="taxonomic scope" value="Bacteria"/>
</dbReference>
<dbReference type="GO" id="GO:0006271">
    <property type="term" value="P:DNA strand elongation involved in DNA replication"/>
    <property type="evidence" value="ECO:0007669"/>
    <property type="project" value="TreeGrafter"/>
</dbReference>
<protein>
    <recommendedName>
        <fullName evidence="3 10">Beta sliding clamp</fullName>
    </recommendedName>
</protein>
<dbReference type="Pfam" id="PF02768">
    <property type="entry name" value="DNA_pol3_beta_3"/>
    <property type="match status" value="1"/>
</dbReference>
<keyword evidence="6 10" id="KW-0548">Nucleotidyltransferase</keyword>
<sequence length="369" mass="40941">MKLTLNREQFLKGLQTVAGVVEKRQTMPVLGNFLLQINGQHLTLTGSDLEIESRAQVVIDQLEGDAFDITLPAQKLLTIVRSLPEGVSVNLTFEAQRCTLTAGRSSFKLSTLPAADYPHLDLSRVELALQMSQAQLKQMLAQTSFAMASQDVRFYLNGMLFDVSPQALRLVATDGHRLSTTALEADFASLTPMQVIVPRKGIVELGKLLQASDDLVELAFAKNYLTVKLADIVFTCKLIEGRYPDFRRVIPQNNEVAVQTDRELLRAILQRAAILSNERFKGVRMVIDNNLLTVHAQNTEQDESNEDMAIDYLGDKIEIGFNVSYLLDVIQAVKDDHIVLSLKDNSSSCLISTADGLITAQHVVMPMRL</sequence>
<dbReference type="InterPro" id="IPR046938">
    <property type="entry name" value="DNA_clamp_sf"/>
</dbReference>
<evidence type="ECO:0000256" key="2">
    <source>
        <dbReference type="ARBA" id="ARBA00010752"/>
    </source>
</evidence>
<dbReference type="InterPro" id="IPR022634">
    <property type="entry name" value="DNA_polIII_beta_N"/>
</dbReference>
<dbReference type="Gene3D" id="3.10.150.10">
    <property type="entry name" value="DNA Polymerase III, subunit A, domain 2"/>
    <property type="match status" value="1"/>
</dbReference>
<evidence type="ECO:0000256" key="8">
    <source>
        <dbReference type="ARBA" id="ARBA00022932"/>
    </source>
</evidence>
<comment type="subcellular location">
    <subcellularLocation>
        <location evidence="1 10">Cytoplasm</location>
    </subcellularLocation>
</comment>
<comment type="function">
    <text evidence="10">Confers DNA tethering and processivity to DNA polymerases and other proteins. Acts as a clamp, forming a ring around DNA (a reaction catalyzed by the clamp-loading complex) which diffuses in an ATP-independent manner freely and bidirectionally along dsDNA. Initially characterized for its ability to contact the catalytic subunit of DNA polymerase III (Pol III), a complex, multichain enzyme responsible for most of the replicative synthesis in bacteria; Pol III exhibits 3'-5' exonuclease proofreading activity. The beta chain is required for initiation of replication as well as for processivity of DNA replication.</text>
</comment>
<dbReference type="KEGG" id="tcy:Thicy_0002"/>
<comment type="subunit">
    <text evidence="10">Forms a ring-shaped head-to-tail homodimer around DNA.</text>
</comment>
<proteinExistence type="inferred from homology"/>
<evidence type="ECO:0000256" key="10">
    <source>
        <dbReference type="PIRNR" id="PIRNR000804"/>
    </source>
</evidence>
<name>F6DB38_THICA</name>
<evidence type="ECO:0000256" key="5">
    <source>
        <dbReference type="ARBA" id="ARBA00022679"/>
    </source>
</evidence>
<dbReference type="PANTHER" id="PTHR30478">
    <property type="entry name" value="DNA POLYMERASE III SUBUNIT BETA"/>
    <property type="match status" value="1"/>
</dbReference>
<dbReference type="GO" id="GO:0008408">
    <property type="term" value="F:3'-5' exonuclease activity"/>
    <property type="evidence" value="ECO:0007669"/>
    <property type="project" value="InterPro"/>
</dbReference>
<dbReference type="AlphaFoldDB" id="F6DB38"/>
<dbReference type="InterPro" id="IPR022635">
    <property type="entry name" value="DNA_polIII_beta_C"/>
</dbReference>
<evidence type="ECO:0000256" key="4">
    <source>
        <dbReference type="ARBA" id="ARBA00022490"/>
    </source>
</evidence>
<keyword evidence="7 10" id="KW-0235">DNA replication</keyword>